<comment type="caution">
    <text evidence="1">The sequence shown here is derived from an EMBL/GenBank/DDBJ whole genome shotgun (WGS) entry which is preliminary data.</text>
</comment>
<sequence>MTGGLCRGLCRCWLRAPEDSGIRADRTGADLEVSVSLSAEQAIVRQLRGRNTTGLFRVYSAASAKCNRRPRPIVWCHVCLSFARELTSSPSEFRETVKSP</sequence>
<evidence type="ECO:0000313" key="2">
    <source>
        <dbReference type="Proteomes" id="UP001153269"/>
    </source>
</evidence>
<keyword evidence="2" id="KW-1185">Reference proteome</keyword>
<protein>
    <submittedName>
        <fullName evidence="1">Uncharacterized protein</fullName>
    </submittedName>
</protein>
<dbReference type="AlphaFoldDB" id="A0A9N7Z2X1"/>
<name>A0A9N7Z2X1_PLEPL</name>
<organism evidence="1 2">
    <name type="scientific">Pleuronectes platessa</name>
    <name type="common">European plaice</name>
    <dbReference type="NCBI Taxonomy" id="8262"/>
    <lineage>
        <taxon>Eukaryota</taxon>
        <taxon>Metazoa</taxon>
        <taxon>Chordata</taxon>
        <taxon>Craniata</taxon>
        <taxon>Vertebrata</taxon>
        <taxon>Euteleostomi</taxon>
        <taxon>Actinopterygii</taxon>
        <taxon>Neopterygii</taxon>
        <taxon>Teleostei</taxon>
        <taxon>Neoteleostei</taxon>
        <taxon>Acanthomorphata</taxon>
        <taxon>Carangaria</taxon>
        <taxon>Pleuronectiformes</taxon>
        <taxon>Pleuronectoidei</taxon>
        <taxon>Pleuronectidae</taxon>
        <taxon>Pleuronectes</taxon>
    </lineage>
</organism>
<gene>
    <name evidence="1" type="ORF">PLEPLA_LOCUS41414</name>
</gene>
<reference evidence="1" key="1">
    <citation type="submission" date="2020-03" db="EMBL/GenBank/DDBJ databases">
        <authorList>
            <person name="Weist P."/>
        </authorList>
    </citation>
    <scope>NUCLEOTIDE SEQUENCE</scope>
</reference>
<evidence type="ECO:0000313" key="1">
    <source>
        <dbReference type="EMBL" id="CAB1453658.1"/>
    </source>
</evidence>
<dbReference type="EMBL" id="CADEAL010004180">
    <property type="protein sequence ID" value="CAB1453658.1"/>
    <property type="molecule type" value="Genomic_DNA"/>
</dbReference>
<accession>A0A9N7Z2X1</accession>
<dbReference type="Proteomes" id="UP001153269">
    <property type="component" value="Unassembled WGS sequence"/>
</dbReference>
<proteinExistence type="predicted"/>